<dbReference type="OrthoDB" id="10550806at2759"/>
<protein>
    <submittedName>
        <fullName evidence="2">Uncharacterized protein</fullName>
    </submittedName>
</protein>
<name>A0A0V1HZA4_9BILA</name>
<gene>
    <name evidence="2" type="ORF">T11_6041</name>
</gene>
<dbReference type="AlphaFoldDB" id="A0A0V1HZA4"/>
<feature type="region of interest" description="Disordered" evidence="1">
    <location>
        <begin position="156"/>
        <end position="179"/>
    </location>
</feature>
<evidence type="ECO:0000256" key="1">
    <source>
        <dbReference type="SAM" id="MobiDB-lite"/>
    </source>
</evidence>
<accession>A0A0V1HZA4</accession>
<feature type="compositionally biased region" description="Low complexity" evidence="1">
    <location>
        <begin position="162"/>
        <end position="177"/>
    </location>
</feature>
<proteinExistence type="predicted"/>
<evidence type="ECO:0000313" key="3">
    <source>
        <dbReference type="Proteomes" id="UP000055024"/>
    </source>
</evidence>
<reference evidence="2 3" key="1">
    <citation type="submission" date="2015-01" db="EMBL/GenBank/DDBJ databases">
        <title>Evolution of Trichinella species and genotypes.</title>
        <authorList>
            <person name="Korhonen P.K."/>
            <person name="Edoardo P."/>
            <person name="Giuseppe L.R."/>
            <person name="Gasser R.B."/>
        </authorList>
    </citation>
    <scope>NUCLEOTIDE SEQUENCE [LARGE SCALE GENOMIC DNA]</scope>
    <source>
        <strain evidence="2">ISS1029</strain>
    </source>
</reference>
<dbReference type="Proteomes" id="UP000055024">
    <property type="component" value="Unassembled WGS sequence"/>
</dbReference>
<dbReference type="EMBL" id="JYDP01000015">
    <property type="protein sequence ID" value="KRZ15791.1"/>
    <property type="molecule type" value="Genomic_DNA"/>
</dbReference>
<comment type="caution">
    <text evidence="2">The sequence shown here is derived from an EMBL/GenBank/DDBJ whole genome shotgun (WGS) entry which is preliminary data.</text>
</comment>
<evidence type="ECO:0000313" key="2">
    <source>
        <dbReference type="EMBL" id="KRZ15791.1"/>
    </source>
</evidence>
<keyword evidence="3" id="KW-1185">Reference proteome</keyword>
<organism evidence="2 3">
    <name type="scientific">Trichinella zimbabwensis</name>
    <dbReference type="NCBI Taxonomy" id="268475"/>
    <lineage>
        <taxon>Eukaryota</taxon>
        <taxon>Metazoa</taxon>
        <taxon>Ecdysozoa</taxon>
        <taxon>Nematoda</taxon>
        <taxon>Enoplea</taxon>
        <taxon>Dorylaimia</taxon>
        <taxon>Trichinellida</taxon>
        <taxon>Trichinellidae</taxon>
        <taxon>Trichinella</taxon>
    </lineage>
</organism>
<sequence>MAPRPNIFRQRDRETQDTLRCFDQSVKVGHSRPAGRPAGLLAGWPPHLLNRNFNFHAMLRLKGRGRQYPTTTIIIKKERCIEKYEYENKTPQRSCKRSGRWEMRAPRSIEKLPTTNSDDNTPARLPAYPPACLPACPINSARSKIQADKIVTVRASPPLTGTDTSTASDQTASKQASVAPEPTAATVVFAGGEQLSCLKQRGSDPSQTSFGFGSGRLRPLTWRTLANLRRKDGTERNRHGTITSNSPIHTHTHTQLVRTALKLARGRRSLSVIYNLVNNNNNNSNNLNNNNMSNNDQIVGIVEVSPVDQWTKESA</sequence>